<evidence type="ECO:0000313" key="5">
    <source>
        <dbReference type="EMBL" id="MBB5709901.1"/>
    </source>
</evidence>
<dbReference type="AlphaFoldDB" id="A0A840YP85"/>
<reference evidence="5 6" key="1">
    <citation type="submission" date="2020-08" db="EMBL/GenBank/DDBJ databases">
        <title>Genomic Encyclopedia of Type Strains, Phase IV (KMG-IV): sequencing the most valuable type-strain genomes for metagenomic binning, comparative biology and taxonomic classification.</title>
        <authorList>
            <person name="Goeker M."/>
        </authorList>
    </citation>
    <scope>NUCLEOTIDE SEQUENCE [LARGE SCALE GENOMIC DNA]</scope>
    <source>
        <strain evidence="5 6">DSM 26736</strain>
    </source>
</reference>
<dbReference type="EMBL" id="JACIJF010000002">
    <property type="protein sequence ID" value="MBB5709901.1"/>
    <property type="molecule type" value="Genomic_DNA"/>
</dbReference>
<proteinExistence type="predicted"/>
<comment type="caution">
    <text evidence="5">The sequence shown here is derived from an EMBL/GenBank/DDBJ whole genome shotgun (WGS) entry which is preliminary data.</text>
</comment>
<dbReference type="InterPro" id="IPR036390">
    <property type="entry name" value="WH_DNA-bd_sf"/>
</dbReference>
<evidence type="ECO:0000256" key="3">
    <source>
        <dbReference type="ARBA" id="ARBA00023163"/>
    </source>
</evidence>
<dbReference type="Gene3D" id="1.10.10.10">
    <property type="entry name" value="Winged helix-like DNA-binding domain superfamily/Winged helix DNA-binding domain"/>
    <property type="match status" value="1"/>
</dbReference>
<accession>A0A840YP85</accession>
<keyword evidence="6" id="KW-1185">Reference proteome</keyword>
<dbReference type="InterPro" id="IPR036388">
    <property type="entry name" value="WH-like_DNA-bd_sf"/>
</dbReference>
<evidence type="ECO:0000259" key="4">
    <source>
        <dbReference type="PROSITE" id="PS50995"/>
    </source>
</evidence>
<dbReference type="RefSeq" id="WP_184085314.1">
    <property type="nucleotide sequence ID" value="NZ_JACIJF010000002.1"/>
</dbReference>
<keyword evidence="1" id="KW-0805">Transcription regulation</keyword>
<name>A0A840YP85_9SPHN</name>
<protein>
    <submittedName>
        <fullName evidence="5">DNA-binding MarR family transcriptional regulator</fullName>
    </submittedName>
</protein>
<evidence type="ECO:0000256" key="1">
    <source>
        <dbReference type="ARBA" id="ARBA00023015"/>
    </source>
</evidence>
<dbReference type="InterPro" id="IPR023187">
    <property type="entry name" value="Tscrpt_reg_MarR-type_CS"/>
</dbReference>
<dbReference type="GO" id="GO:0003700">
    <property type="term" value="F:DNA-binding transcription factor activity"/>
    <property type="evidence" value="ECO:0007669"/>
    <property type="project" value="InterPro"/>
</dbReference>
<dbReference type="PRINTS" id="PR00598">
    <property type="entry name" value="HTHMARR"/>
</dbReference>
<dbReference type="InterPro" id="IPR000835">
    <property type="entry name" value="HTH_MarR-typ"/>
</dbReference>
<dbReference type="GO" id="GO:0003677">
    <property type="term" value="F:DNA binding"/>
    <property type="evidence" value="ECO:0007669"/>
    <property type="project" value="UniProtKB-KW"/>
</dbReference>
<keyword evidence="2 5" id="KW-0238">DNA-binding</keyword>
<feature type="domain" description="HTH marR-type" evidence="4">
    <location>
        <begin position="1"/>
        <end position="136"/>
    </location>
</feature>
<evidence type="ECO:0000313" key="6">
    <source>
        <dbReference type="Proteomes" id="UP000527143"/>
    </source>
</evidence>
<gene>
    <name evidence="5" type="ORF">FHT02_001123</name>
</gene>
<dbReference type="PANTHER" id="PTHR33164">
    <property type="entry name" value="TRANSCRIPTIONAL REGULATOR, MARR FAMILY"/>
    <property type="match status" value="1"/>
</dbReference>
<dbReference type="PANTHER" id="PTHR33164:SF57">
    <property type="entry name" value="MARR-FAMILY TRANSCRIPTIONAL REGULATOR"/>
    <property type="match status" value="1"/>
</dbReference>
<dbReference type="SUPFAM" id="SSF46785">
    <property type="entry name" value="Winged helix' DNA-binding domain"/>
    <property type="match status" value="1"/>
</dbReference>
<dbReference type="Pfam" id="PF01047">
    <property type="entry name" value="MarR"/>
    <property type="match status" value="1"/>
</dbReference>
<sequence length="155" mass="17056">MTDLDQLSTEFGSLFLRMHRLLDRRMSASGASFARTKLLMYVHRHGPARAADIAELFSLAPRTVTEALDGMERDGLVVREPDARDRRVKRISITPAGKRAIETTEPIRARLVELIFGTLDVQERAQLSGIVEKLAVAVAREEGDAGLACSAPEQG</sequence>
<organism evidence="5 6">
    <name type="scientific">Sphingomonas xinjiangensis</name>
    <dbReference type="NCBI Taxonomy" id="643568"/>
    <lineage>
        <taxon>Bacteria</taxon>
        <taxon>Pseudomonadati</taxon>
        <taxon>Pseudomonadota</taxon>
        <taxon>Alphaproteobacteria</taxon>
        <taxon>Sphingomonadales</taxon>
        <taxon>Sphingomonadaceae</taxon>
        <taxon>Sphingomonas</taxon>
    </lineage>
</organism>
<evidence type="ECO:0000256" key="2">
    <source>
        <dbReference type="ARBA" id="ARBA00023125"/>
    </source>
</evidence>
<dbReference type="PROSITE" id="PS01117">
    <property type="entry name" value="HTH_MARR_1"/>
    <property type="match status" value="1"/>
</dbReference>
<dbReference type="PROSITE" id="PS50995">
    <property type="entry name" value="HTH_MARR_2"/>
    <property type="match status" value="1"/>
</dbReference>
<dbReference type="InterPro" id="IPR039422">
    <property type="entry name" value="MarR/SlyA-like"/>
</dbReference>
<keyword evidence="3" id="KW-0804">Transcription</keyword>
<dbReference type="GO" id="GO:0006950">
    <property type="term" value="P:response to stress"/>
    <property type="evidence" value="ECO:0007669"/>
    <property type="project" value="TreeGrafter"/>
</dbReference>
<dbReference type="SMART" id="SM00347">
    <property type="entry name" value="HTH_MARR"/>
    <property type="match status" value="1"/>
</dbReference>
<dbReference type="Proteomes" id="UP000527143">
    <property type="component" value="Unassembled WGS sequence"/>
</dbReference>